<dbReference type="EMBL" id="CQAZ01000103">
    <property type="protein sequence ID" value="CNI69230.1"/>
    <property type="molecule type" value="Genomic_DNA"/>
</dbReference>
<protein>
    <submittedName>
        <fullName evidence="2">Mu-like prophage protein gp45</fullName>
    </submittedName>
</protein>
<evidence type="ECO:0000259" key="1">
    <source>
        <dbReference type="Pfam" id="PF18352"/>
    </source>
</evidence>
<feature type="domain" description="Phage protein Gp138 N-terminal" evidence="1">
    <location>
        <begin position="31"/>
        <end position="127"/>
    </location>
</feature>
<dbReference type="RefSeq" id="WP_049615421.1">
    <property type="nucleotide sequence ID" value="NZ_CQAZ01000103.1"/>
</dbReference>
<gene>
    <name evidence="2" type="ORF">ERS008529_04690</name>
</gene>
<accession>A0A0T9RKX4</accession>
<dbReference type="Pfam" id="PF18352">
    <property type="entry name" value="Gp138_N"/>
    <property type="match status" value="1"/>
</dbReference>
<name>A0A0T9RKX4_9GAMM</name>
<dbReference type="InterPro" id="IPR037026">
    <property type="entry name" value="Vgr_OB-fold_dom_sf"/>
</dbReference>
<dbReference type="Gene3D" id="2.40.50.230">
    <property type="entry name" value="Gp5 N-terminal domain"/>
    <property type="match status" value="1"/>
</dbReference>
<evidence type="ECO:0000313" key="2">
    <source>
        <dbReference type="EMBL" id="CNI69230.1"/>
    </source>
</evidence>
<reference evidence="3" key="1">
    <citation type="submission" date="2015-03" db="EMBL/GenBank/DDBJ databases">
        <authorList>
            <consortium name="Pathogen Informatics"/>
        </authorList>
    </citation>
    <scope>NUCLEOTIDE SEQUENCE [LARGE SCALE GENOMIC DNA]</scope>
    <source>
        <strain evidence="3">A125KOH2</strain>
    </source>
</reference>
<proteinExistence type="predicted"/>
<dbReference type="AlphaFoldDB" id="A0A0T9RKX4"/>
<dbReference type="STRING" id="1288385.ERS137968_04842"/>
<dbReference type="InterPro" id="IPR044033">
    <property type="entry name" value="GpV-like_apex"/>
</dbReference>
<organism evidence="2 3">
    <name type="scientific">Yersinia pekkanenii</name>
    <dbReference type="NCBI Taxonomy" id="1288385"/>
    <lineage>
        <taxon>Bacteria</taxon>
        <taxon>Pseudomonadati</taxon>
        <taxon>Pseudomonadota</taxon>
        <taxon>Gammaproteobacteria</taxon>
        <taxon>Enterobacterales</taxon>
        <taxon>Yersiniaceae</taxon>
        <taxon>Yersinia</taxon>
    </lineage>
</organism>
<sequence length="247" mass="25196">MTVSTDSRAGELAETLRVLQSSVSSQLRVSMPGIVQSFDADSVTCDIQIGIKGESGGESTNLSVLTNVPVLFPRGGGVTMTFPIKAGDECLLIFGDRCIDFWHQSGDIQETVDGREHDLSDAFAIIGPQSQAKKISGISTSAAQFRSDDGGAYVEINPANHTVTVQTLGKLIANAQGGTEITSPTIVLNGAVTINGPLSQGKGDAGGSATMLGPITVTNDVAAGGVSLKSHKHSGVQTGGGDTGGPV</sequence>
<dbReference type="Pfam" id="PF18946">
    <property type="entry name" value="Apex"/>
    <property type="match status" value="1"/>
</dbReference>
<dbReference type="Proteomes" id="UP000045840">
    <property type="component" value="Unassembled WGS sequence"/>
</dbReference>
<evidence type="ECO:0000313" key="3">
    <source>
        <dbReference type="Proteomes" id="UP000045840"/>
    </source>
</evidence>
<dbReference type="InterPro" id="IPR041599">
    <property type="entry name" value="Gp138_N"/>
</dbReference>